<reference evidence="2" key="1">
    <citation type="submission" date="2023-07" db="EMBL/GenBank/DDBJ databases">
        <title>Whole genome sequence analysis of rice epiphytic Sphingomonas sanguinis OsEp_Plm_15B2.</title>
        <authorList>
            <person name="Sahu K.P."/>
            <person name="Asharani P."/>
            <person name="Reddy B."/>
            <person name="Kumar A."/>
        </authorList>
    </citation>
    <scope>NUCLEOTIDE SEQUENCE [LARGE SCALE GENOMIC DNA]</scope>
    <source>
        <strain evidence="2">OsEp_Plm_15B2</strain>
    </source>
</reference>
<organism evidence="1 2">
    <name type="scientific">Sphingomonas sanguinis</name>
    <dbReference type="NCBI Taxonomy" id="33051"/>
    <lineage>
        <taxon>Bacteria</taxon>
        <taxon>Pseudomonadati</taxon>
        <taxon>Pseudomonadota</taxon>
        <taxon>Alphaproteobacteria</taxon>
        <taxon>Sphingomonadales</taxon>
        <taxon>Sphingomonadaceae</taxon>
        <taxon>Sphingomonas</taxon>
    </lineage>
</organism>
<evidence type="ECO:0008006" key="3">
    <source>
        <dbReference type="Google" id="ProtNLM"/>
    </source>
</evidence>
<keyword evidence="2" id="KW-1185">Reference proteome</keyword>
<accession>A0ABU5LSR3</accession>
<proteinExistence type="predicted"/>
<dbReference type="Proteomes" id="UP001292182">
    <property type="component" value="Unassembled WGS sequence"/>
</dbReference>
<evidence type="ECO:0000313" key="2">
    <source>
        <dbReference type="Proteomes" id="UP001292182"/>
    </source>
</evidence>
<comment type="caution">
    <text evidence="1">The sequence shown here is derived from an EMBL/GenBank/DDBJ whole genome shotgun (WGS) entry which is preliminary data.</text>
</comment>
<dbReference type="EMBL" id="JAOBTW010000013">
    <property type="protein sequence ID" value="MDZ7282975.1"/>
    <property type="molecule type" value="Genomic_DNA"/>
</dbReference>
<name>A0ABU5LSR3_9SPHN</name>
<gene>
    <name evidence="1" type="ORF">N4G62_13160</name>
</gene>
<evidence type="ECO:0000313" key="1">
    <source>
        <dbReference type="EMBL" id="MDZ7282975.1"/>
    </source>
</evidence>
<protein>
    <recommendedName>
        <fullName evidence="3">Secreted protein</fullName>
    </recommendedName>
</protein>
<sequence>MLWETMAAKPLLPLSIAFRAIAIAEVAIANRGAAVHKDRAFQASSPKNFTAGRKTGLFFGRDFPYGTLVSSANTRTES</sequence>